<dbReference type="EMBL" id="JBHSBU010000003">
    <property type="protein sequence ID" value="MFC4161937.1"/>
    <property type="molecule type" value="Genomic_DNA"/>
</dbReference>
<sequence>RPPRTTPRPLIPGPQTAVVVGPPGEEIWIDEHGRIKVQFHWDRYGKKDDKSSCWIRVAQPWAGVNFGMVAHPRIGQEVVVQFLDGNPDTPLVIGRVYNALSMPPWNLPANKTQTGILTRSTPKGGYDNANAIRFEDKKGEEQLWIHAEKNQDIEVENDETHWVGRDRTKTIDRDETVHVKRDRTETVDRDETITIHNHRKERVDHNETISIGDNRTEDVGKNEKITIGQNRTEDVGRNETITIGSNRTKTVKASEKMKIRRNQNINIGLMKTETIGMVSMKNVGIAQMTNIGVAYSLNVGATMNTVVGNTSNEQVGQTKGVNVGKMFNMEAGKMMRLTAGEQMTHKAGEAMVLVCGKSKITLDADGTITLQGVSIKIEGSEVVDVDSKLIDLN</sequence>
<feature type="domain" description="Gp5/Type VI secretion system Vgr protein OB-fold" evidence="4">
    <location>
        <begin position="31"/>
        <end position="97"/>
    </location>
</feature>
<dbReference type="InterPro" id="IPR054030">
    <property type="entry name" value="Gp5_Vgr_C"/>
</dbReference>
<feature type="non-terminal residue" evidence="6">
    <location>
        <position position="1"/>
    </location>
</feature>
<organism evidence="6 7">
    <name type="scientific">Chitinimonas lacunae</name>
    <dbReference type="NCBI Taxonomy" id="1963018"/>
    <lineage>
        <taxon>Bacteria</taxon>
        <taxon>Pseudomonadati</taxon>
        <taxon>Pseudomonadota</taxon>
        <taxon>Betaproteobacteria</taxon>
        <taxon>Neisseriales</taxon>
        <taxon>Chitinibacteraceae</taxon>
        <taxon>Chitinimonas</taxon>
    </lineage>
</organism>
<name>A0ABV8MW98_9NEIS</name>
<comment type="subcellular location">
    <subcellularLocation>
        <location evidence="1">Secreted</location>
    </subcellularLocation>
</comment>
<comment type="caution">
    <text evidence="6">The sequence shown here is derived from an EMBL/GenBank/DDBJ whole genome shotgun (WGS) entry which is preliminary data.</text>
</comment>
<keyword evidence="7" id="KW-1185">Reference proteome</keyword>
<dbReference type="Pfam" id="PF04717">
    <property type="entry name" value="Phage_base_V"/>
    <property type="match status" value="1"/>
</dbReference>
<dbReference type="InterPro" id="IPR017847">
    <property type="entry name" value="T6SS_RhsGE_Vgr_subset"/>
</dbReference>
<dbReference type="Proteomes" id="UP001595791">
    <property type="component" value="Unassembled WGS sequence"/>
</dbReference>
<dbReference type="RefSeq" id="WP_378168622.1">
    <property type="nucleotide sequence ID" value="NZ_JBHSBU010000003.1"/>
</dbReference>
<dbReference type="InterPro" id="IPR037026">
    <property type="entry name" value="Vgr_OB-fold_dom_sf"/>
</dbReference>
<dbReference type="InterPro" id="IPR006533">
    <property type="entry name" value="T6SS_Vgr_RhsGE"/>
</dbReference>
<dbReference type="Pfam" id="PF22178">
    <property type="entry name" value="Gp5_trimer_C"/>
    <property type="match status" value="1"/>
</dbReference>
<feature type="domain" description="Gp5/Type VI secretion system Vgr C-terminal trimerisation" evidence="5">
    <location>
        <begin position="114"/>
        <end position="227"/>
    </location>
</feature>
<keyword evidence="3" id="KW-0964">Secreted</keyword>
<accession>A0ABV8MW98</accession>
<evidence type="ECO:0000256" key="3">
    <source>
        <dbReference type="ARBA" id="ARBA00022525"/>
    </source>
</evidence>
<dbReference type="Gene3D" id="2.40.50.230">
    <property type="entry name" value="Gp5 N-terminal domain"/>
    <property type="match status" value="1"/>
</dbReference>
<dbReference type="InterPro" id="IPR050708">
    <property type="entry name" value="T6SS_VgrG/RHS"/>
</dbReference>
<proteinExistence type="inferred from homology"/>
<dbReference type="PANTHER" id="PTHR32305">
    <property type="match status" value="1"/>
</dbReference>
<protein>
    <submittedName>
        <fullName evidence="6">Type VI secretion system Vgr family protein</fullName>
    </submittedName>
</protein>
<dbReference type="InterPro" id="IPR006531">
    <property type="entry name" value="Gp5/Vgr_OB"/>
</dbReference>
<evidence type="ECO:0000259" key="5">
    <source>
        <dbReference type="Pfam" id="PF22178"/>
    </source>
</evidence>
<evidence type="ECO:0000256" key="2">
    <source>
        <dbReference type="ARBA" id="ARBA00005558"/>
    </source>
</evidence>
<dbReference type="PANTHER" id="PTHR32305:SF15">
    <property type="entry name" value="PROTEIN RHSA-RELATED"/>
    <property type="match status" value="1"/>
</dbReference>
<dbReference type="SUPFAM" id="SSF69349">
    <property type="entry name" value="Phage fibre proteins"/>
    <property type="match status" value="2"/>
</dbReference>
<evidence type="ECO:0000313" key="7">
    <source>
        <dbReference type="Proteomes" id="UP001595791"/>
    </source>
</evidence>
<evidence type="ECO:0000259" key="4">
    <source>
        <dbReference type="Pfam" id="PF04717"/>
    </source>
</evidence>
<dbReference type="NCBIfam" id="TIGR03361">
    <property type="entry name" value="VI_Rhs_Vgr"/>
    <property type="match status" value="1"/>
</dbReference>
<reference evidence="7" key="1">
    <citation type="journal article" date="2019" name="Int. J. Syst. Evol. Microbiol.">
        <title>The Global Catalogue of Microorganisms (GCM) 10K type strain sequencing project: providing services to taxonomists for standard genome sequencing and annotation.</title>
        <authorList>
            <consortium name="The Broad Institute Genomics Platform"/>
            <consortium name="The Broad Institute Genome Sequencing Center for Infectious Disease"/>
            <person name="Wu L."/>
            <person name="Ma J."/>
        </authorList>
    </citation>
    <scope>NUCLEOTIDE SEQUENCE [LARGE SCALE GENOMIC DNA]</scope>
    <source>
        <strain evidence="7">LMG 29894</strain>
    </source>
</reference>
<comment type="similarity">
    <text evidence="2">Belongs to the VgrG protein family.</text>
</comment>
<dbReference type="SUPFAM" id="SSF69255">
    <property type="entry name" value="gp5 N-terminal domain-like"/>
    <property type="match status" value="1"/>
</dbReference>
<evidence type="ECO:0000313" key="6">
    <source>
        <dbReference type="EMBL" id="MFC4161937.1"/>
    </source>
</evidence>
<gene>
    <name evidence="6" type="ORF">ACFOW7_21615</name>
</gene>
<dbReference type="NCBIfam" id="TIGR01646">
    <property type="entry name" value="vgr_GE"/>
    <property type="match status" value="1"/>
</dbReference>
<evidence type="ECO:0000256" key="1">
    <source>
        <dbReference type="ARBA" id="ARBA00004613"/>
    </source>
</evidence>